<name>A0A4P5PDV0_9ENTE</name>
<keyword evidence="4" id="KW-0597">Phosphoprotein</keyword>
<comment type="subcellular location">
    <subcellularLocation>
        <location evidence="1">Cytoplasm</location>
    </subcellularLocation>
</comment>
<dbReference type="InterPro" id="IPR036662">
    <property type="entry name" value="PTS_EIIA_man-typ_sf"/>
</dbReference>
<dbReference type="InterPro" id="IPR013789">
    <property type="entry name" value="PTS_EIIA_man"/>
</dbReference>
<dbReference type="PANTHER" id="PTHR33799:SF1">
    <property type="entry name" value="PTS SYSTEM MANNOSE-SPECIFIC EIIAB COMPONENT-RELATED"/>
    <property type="match status" value="1"/>
</dbReference>
<dbReference type="AlphaFoldDB" id="A0A4P5PDV0"/>
<keyword evidence="11" id="KW-1185">Reference proteome</keyword>
<proteinExistence type="predicted"/>
<feature type="domain" description="PTS EIIA type-4" evidence="9">
    <location>
        <begin position="4"/>
        <end position="134"/>
    </location>
</feature>
<evidence type="ECO:0000256" key="8">
    <source>
        <dbReference type="ARBA" id="ARBA00022777"/>
    </source>
</evidence>
<dbReference type="PROSITE" id="PS51096">
    <property type="entry name" value="PTS_EIIA_TYPE_4"/>
    <property type="match status" value="1"/>
</dbReference>
<evidence type="ECO:0000256" key="3">
    <source>
        <dbReference type="ARBA" id="ARBA00022490"/>
    </source>
</evidence>
<keyword evidence="6" id="KW-0808">Transferase</keyword>
<keyword evidence="5" id="KW-0762">Sugar transport</keyword>
<keyword evidence="8" id="KW-0418">Kinase</keyword>
<evidence type="ECO:0000256" key="2">
    <source>
        <dbReference type="ARBA" id="ARBA00022448"/>
    </source>
</evidence>
<evidence type="ECO:0000313" key="11">
    <source>
        <dbReference type="Proteomes" id="UP000290567"/>
    </source>
</evidence>
<accession>A0A4P5PDV0</accession>
<keyword evidence="7" id="KW-0598">Phosphotransferase system</keyword>
<protein>
    <submittedName>
        <fullName evidence="10">PTS sorbose transporter subunit IIA</fullName>
    </submittedName>
</protein>
<dbReference type="GO" id="GO:0016020">
    <property type="term" value="C:membrane"/>
    <property type="evidence" value="ECO:0007669"/>
    <property type="project" value="InterPro"/>
</dbReference>
<dbReference type="InterPro" id="IPR004701">
    <property type="entry name" value="PTS_EIIA_man-typ"/>
</dbReference>
<evidence type="ECO:0000313" key="10">
    <source>
        <dbReference type="EMBL" id="GCF94268.1"/>
    </source>
</evidence>
<comment type="caution">
    <text evidence="10">The sequence shown here is derived from an EMBL/GenBank/DDBJ whole genome shotgun (WGS) entry which is preliminary data.</text>
</comment>
<gene>
    <name evidence="10" type="ORF">NRIC_21590</name>
</gene>
<dbReference type="InterPro" id="IPR051471">
    <property type="entry name" value="Bacterial_PTS_sugar_comp"/>
</dbReference>
<dbReference type="SUPFAM" id="SSF53062">
    <property type="entry name" value="PTS system fructose IIA component-like"/>
    <property type="match status" value="1"/>
</dbReference>
<dbReference type="NCBIfam" id="TIGR00824">
    <property type="entry name" value="EIIA-man"/>
    <property type="match status" value="1"/>
</dbReference>
<evidence type="ECO:0000256" key="6">
    <source>
        <dbReference type="ARBA" id="ARBA00022679"/>
    </source>
</evidence>
<reference evidence="11" key="1">
    <citation type="submission" date="2019-02" db="EMBL/GenBank/DDBJ databases">
        <title>Draft genome sequence of Enterococcus sp. Gos25-1.</title>
        <authorList>
            <person name="Tanaka N."/>
            <person name="Shiwa Y."/>
            <person name="Fujita N."/>
        </authorList>
    </citation>
    <scope>NUCLEOTIDE SEQUENCE [LARGE SCALE GENOMIC DNA]</scope>
    <source>
        <strain evidence="11">Gos25-1</strain>
    </source>
</reference>
<evidence type="ECO:0000256" key="7">
    <source>
        <dbReference type="ARBA" id="ARBA00022683"/>
    </source>
</evidence>
<dbReference type="Pfam" id="PF03610">
    <property type="entry name" value="EIIA-man"/>
    <property type="match status" value="1"/>
</dbReference>
<dbReference type="Gene3D" id="3.40.50.510">
    <property type="entry name" value="Phosphotransferase system, mannose-type IIA component"/>
    <property type="match status" value="1"/>
</dbReference>
<dbReference type="GO" id="GO:0009401">
    <property type="term" value="P:phosphoenolpyruvate-dependent sugar phosphotransferase system"/>
    <property type="evidence" value="ECO:0007669"/>
    <property type="project" value="UniProtKB-KW"/>
</dbReference>
<keyword evidence="3" id="KW-0963">Cytoplasm</keyword>
<evidence type="ECO:0000256" key="1">
    <source>
        <dbReference type="ARBA" id="ARBA00004496"/>
    </source>
</evidence>
<evidence type="ECO:0000259" key="9">
    <source>
        <dbReference type="PROSITE" id="PS51096"/>
    </source>
</evidence>
<dbReference type="CDD" id="cd00006">
    <property type="entry name" value="PTS_IIA_man"/>
    <property type="match status" value="1"/>
</dbReference>
<sequence>MKKVNKVILVAHGKLAHEMKKSAEMIFGALPDVQSIEFLKEEGLDSIQQKISQAMTDETANYLILADLFCGTPYNASCGIAMKNTQQSIEVVSGMSLPLVLEAASMLQGNYLSSIVKHLTSVAGDTVKSFREQIIEEEEDF</sequence>
<dbReference type="GO" id="GO:0016301">
    <property type="term" value="F:kinase activity"/>
    <property type="evidence" value="ECO:0007669"/>
    <property type="project" value="UniProtKB-KW"/>
</dbReference>
<dbReference type="GO" id="GO:0016773">
    <property type="term" value="F:phosphotransferase activity, alcohol group as acceptor"/>
    <property type="evidence" value="ECO:0007669"/>
    <property type="project" value="InterPro"/>
</dbReference>
<evidence type="ECO:0000256" key="5">
    <source>
        <dbReference type="ARBA" id="ARBA00022597"/>
    </source>
</evidence>
<dbReference type="Proteomes" id="UP000290567">
    <property type="component" value="Unassembled WGS sequence"/>
</dbReference>
<evidence type="ECO:0000256" key="4">
    <source>
        <dbReference type="ARBA" id="ARBA00022553"/>
    </source>
</evidence>
<dbReference type="PANTHER" id="PTHR33799">
    <property type="entry name" value="PTS PERMEASE-RELATED-RELATED"/>
    <property type="match status" value="1"/>
</dbReference>
<dbReference type="InterPro" id="IPR033887">
    <property type="entry name" value="PTS_IIA_man"/>
</dbReference>
<dbReference type="EMBL" id="BJCC01000016">
    <property type="protein sequence ID" value="GCF94268.1"/>
    <property type="molecule type" value="Genomic_DNA"/>
</dbReference>
<keyword evidence="2" id="KW-0813">Transport</keyword>
<dbReference type="GO" id="GO:0005737">
    <property type="term" value="C:cytoplasm"/>
    <property type="evidence" value="ECO:0007669"/>
    <property type="project" value="UniProtKB-SubCell"/>
</dbReference>
<organism evidence="10 11">
    <name type="scientific">Enterococcus florum</name>
    <dbReference type="NCBI Taxonomy" id="2480627"/>
    <lineage>
        <taxon>Bacteria</taxon>
        <taxon>Bacillati</taxon>
        <taxon>Bacillota</taxon>
        <taxon>Bacilli</taxon>
        <taxon>Lactobacillales</taxon>
        <taxon>Enterococcaceae</taxon>
        <taxon>Enterococcus</taxon>
    </lineage>
</organism>